<keyword evidence="2 4" id="KW-0560">Oxidoreductase</keyword>
<name>A0A939C5E5_9ACTN</name>
<evidence type="ECO:0000259" key="3">
    <source>
        <dbReference type="SMART" id="SM00822"/>
    </source>
</evidence>
<dbReference type="PRINTS" id="PR00080">
    <property type="entry name" value="SDRFAMILY"/>
</dbReference>
<keyword evidence="5" id="KW-1185">Reference proteome</keyword>
<accession>A0A939C5E5</accession>
<dbReference type="PRINTS" id="PR00081">
    <property type="entry name" value="GDHRDH"/>
</dbReference>
<evidence type="ECO:0000313" key="5">
    <source>
        <dbReference type="Proteomes" id="UP000663801"/>
    </source>
</evidence>
<gene>
    <name evidence="4" type="ORF">JL107_10060</name>
</gene>
<dbReference type="InterPro" id="IPR002347">
    <property type="entry name" value="SDR_fam"/>
</dbReference>
<dbReference type="SUPFAM" id="SSF51735">
    <property type="entry name" value="NAD(P)-binding Rossmann-fold domains"/>
    <property type="match status" value="1"/>
</dbReference>
<dbReference type="PROSITE" id="PS00061">
    <property type="entry name" value="ADH_SHORT"/>
    <property type="match status" value="1"/>
</dbReference>
<evidence type="ECO:0000256" key="2">
    <source>
        <dbReference type="ARBA" id="ARBA00023002"/>
    </source>
</evidence>
<evidence type="ECO:0000256" key="1">
    <source>
        <dbReference type="ARBA" id="ARBA00006484"/>
    </source>
</evidence>
<sequence>MSILDAFSLAGRVAVVTGGSRGIGRAIARGLAEAGAAVGVVSRDAGNSQVVVEEITAAGGAALAVAADVTVRADVEWMLAEVTDALGPVDVLVNNAGIGGHQPSVELTDDEWHRILATNLDAVFACSQVVGRQMIGRGTGSIVTIGSMSGFMVNRPQWHLPYGVSKAAVHHLTRSLAAEWAPHGVRVNAVAPGFVQTEIAAPEMYEEYAPHWRDRSAQRRYGRPDEISPAVLYLASDASSFVTGEVLVVDGGYTLY</sequence>
<dbReference type="InterPro" id="IPR020904">
    <property type="entry name" value="Sc_DH/Rdtase_CS"/>
</dbReference>
<dbReference type="RefSeq" id="WP_205256892.1">
    <property type="nucleotide sequence ID" value="NZ_BAAAPV010000004.1"/>
</dbReference>
<dbReference type="EC" id="1.1.1.47" evidence="4"/>
<feature type="domain" description="Ketoreductase" evidence="3">
    <location>
        <begin position="12"/>
        <end position="151"/>
    </location>
</feature>
<dbReference type="Gene3D" id="3.40.50.720">
    <property type="entry name" value="NAD(P)-binding Rossmann-like Domain"/>
    <property type="match status" value="1"/>
</dbReference>
<protein>
    <submittedName>
        <fullName evidence="4">Glucose 1-dehydrogenase</fullName>
        <ecNumber evidence="4">1.1.1.47</ecNumber>
    </submittedName>
</protein>
<dbReference type="Pfam" id="PF13561">
    <property type="entry name" value="adh_short_C2"/>
    <property type="match status" value="1"/>
</dbReference>
<dbReference type="GO" id="GO:0005975">
    <property type="term" value="P:carbohydrate metabolic process"/>
    <property type="evidence" value="ECO:0007669"/>
    <property type="project" value="UniProtKB-ARBA"/>
</dbReference>
<dbReference type="Proteomes" id="UP000663801">
    <property type="component" value="Unassembled WGS sequence"/>
</dbReference>
<comment type="similarity">
    <text evidence="1">Belongs to the short-chain dehydrogenases/reductases (SDR) family.</text>
</comment>
<proteinExistence type="inferred from homology"/>
<evidence type="ECO:0000313" key="4">
    <source>
        <dbReference type="EMBL" id="MBM9476789.1"/>
    </source>
</evidence>
<dbReference type="InterPro" id="IPR036291">
    <property type="entry name" value="NAD(P)-bd_dom_sf"/>
</dbReference>
<dbReference type="PANTHER" id="PTHR42760:SF115">
    <property type="entry name" value="3-OXOACYL-[ACYL-CARRIER-PROTEIN] REDUCTASE FABG"/>
    <property type="match status" value="1"/>
</dbReference>
<dbReference type="InterPro" id="IPR057326">
    <property type="entry name" value="KR_dom"/>
</dbReference>
<organism evidence="4 5">
    <name type="scientific">Nakamurella flavida</name>
    <dbReference type="NCBI Taxonomy" id="363630"/>
    <lineage>
        <taxon>Bacteria</taxon>
        <taxon>Bacillati</taxon>
        <taxon>Actinomycetota</taxon>
        <taxon>Actinomycetes</taxon>
        <taxon>Nakamurellales</taxon>
        <taxon>Nakamurellaceae</taxon>
        <taxon>Nakamurella</taxon>
    </lineage>
</organism>
<dbReference type="NCBIfam" id="NF005559">
    <property type="entry name" value="PRK07231.1"/>
    <property type="match status" value="1"/>
</dbReference>
<dbReference type="SMART" id="SM00822">
    <property type="entry name" value="PKS_KR"/>
    <property type="match status" value="1"/>
</dbReference>
<dbReference type="AlphaFoldDB" id="A0A939C5E5"/>
<dbReference type="EMBL" id="JAERWL010000008">
    <property type="protein sequence ID" value="MBM9476789.1"/>
    <property type="molecule type" value="Genomic_DNA"/>
</dbReference>
<dbReference type="GO" id="GO:0047936">
    <property type="term" value="F:glucose 1-dehydrogenase [NAD(P)+] activity"/>
    <property type="evidence" value="ECO:0007669"/>
    <property type="project" value="UniProtKB-EC"/>
</dbReference>
<reference evidence="4" key="1">
    <citation type="submission" date="2021-01" db="EMBL/GenBank/DDBJ databases">
        <title>KCTC 19127 draft genome.</title>
        <authorList>
            <person name="An D."/>
        </authorList>
    </citation>
    <scope>NUCLEOTIDE SEQUENCE</scope>
    <source>
        <strain evidence="4">KCTC 19127</strain>
    </source>
</reference>
<comment type="caution">
    <text evidence="4">The sequence shown here is derived from an EMBL/GenBank/DDBJ whole genome shotgun (WGS) entry which is preliminary data.</text>
</comment>
<dbReference type="PANTHER" id="PTHR42760">
    <property type="entry name" value="SHORT-CHAIN DEHYDROGENASES/REDUCTASES FAMILY MEMBER"/>
    <property type="match status" value="1"/>
</dbReference>
<dbReference type="FunFam" id="3.40.50.720:FF:000240">
    <property type="entry name" value="SDR family oxidoreductase"/>
    <property type="match status" value="1"/>
</dbReference>